<proteinExistence type="predicted"/>
<dbReference type="InterPro" id="IPR029063">
    <property type="entry name" value="SAM-dependent_MTases_sf"/>
</dbReference>
<name>A0ABM9SER0_9FIRM</name>
<dbReference type="InterPro" id="IPR007848">
    <property type="entry name" value="Small_mtfrase_dom"/>
</dbReference>
<evidence type="ECO:0000313" key="3">
    <source>
        <dbReference type="Proteomes" id="UP001305815"/>
    </source>
</evidence>
<protein>
    <submittedName>
        <fullName evidence="2">Methyltransferase</fullName>
    </submittedName>
</protein>
<dbReference type="SUPFAM" id="SSF53335">
    <property type="entry name" value="S-adenosyl-L-methionine-dependent methyltransferases"/>
    <property type="match status" value="1"/>
</dbReference>
<feature type="domain" description="Methyltransferase small" evidence="1">
    <location>
        <begin position="34"/>
        <end position="174"/>
    </location>
</feature>
<dbReference type="RefSeq" id="WP_316266020.1">
    <property type="nucleotide sequence ID" value="NZ_AP027742.1"/>
</dbReference>
<reference evidence="3" key="1">
    <citation type="journal article" date="2023" name="Int. J. Syst. Evol. Microbiol.">
        <title>Claveliimonas bilis gen. nov., sp. nov., deoxycholic acid-producing bacteria isolated from human faeces, and reclassification of Sellimonas monacensis Zenner et al. 2021 as Claveliimonas monacensis comb. nov.</title>
        <authorList>
            <person name="Hisatomi A."/>
            <person name="Kastawa N.W.E.P.G."/>
            <person name="Song I."/>
            <person name="Ohkuma M."/>
            <person name="Fukiya S."/>
            <person name="Sakamoto M."/>
        </authorList>
    </citation>
    <scope>NUCLEOTIDE SEQUENCE [LARGE SCALE GENOMIC DNA]</scope>
    <source>
        <strain evidence="3">12BBH14</strain>
    </source>
</reference>
<evidence type="ECO:0000259" key="1">
    <source>
        <dbReference type="Pfam" id="PF05175"/>
    </source>
</evidence>
<keyword evidence="2" id="KW-0489">Methyltransferase</keyword>
<dbReference type="Gene3D" id="3.40.50.150">
    <property type="entry name" value="Vaccinia Virus protein VP39"/>
    <property type="match status" value="1"/>
</dbReference>
<dbReference type="CDD" id="cd02440">
    <property type="entry name" value="AdoMet_MTases"/>
    <property type="match status" value="1"/>
</dbReference>
<keyword evidence="2" id="KW-0808">Transferase</keyword>
<sequence length="256" mass="28791">MMNNLKPGERLDDLQINGYRIIQSPGRFCFGMDAVLLSAFAKIKRGEKALDLGTGTGILPLLLEAKNPEGQSFAGLEIQEESADMARRSVCLNHLEQKISIVTGDIKEASALFGAASFHVVTVNPPYMIGQHGLKNENYAKYVARHEVLCTLEDVLRQSALVLKEKGRFYMVHRPFRLTEILAGMSRYHLEPKRMRLVYPYRDKEPNMVLVEGVKGGRPRLTVEPPLIVYKKGGTYTEELLKLYGLDEPDEERAGK</sequence>
<gene>
    <name evidence="2" type="ORF">Lac1_01980</name>
</gene>
<dbReference type="GO" id="GO:0008168">
    <property type="term" value="F:methyltransferase activity"/>
    <property type="evidence" value="ECO:0007669"/>
    <property type="project" value="UniProtKB-KW"/>
</dbReference>
<dbReference type="PANTHER" id="PTHR47739:SF1">
    <property type="entry name" value="TRNA1(VAL) (ADENINE(37)-N6)-METHYLTRANSFERASE"/>
    <property type="match status" value="1"/>
</dbReference>
<evidence type="ECO:0000313" key="2">
    <source>
        <dbReference type="EMBL" id="BDZ76015.1"/>
    </source>
</evidence>
<dbReference type="Pfam" id="PF05175">
    <property type="entry name" value="MTS"/>
    <property type="match status" value="1"/>
</dbReference>
<dbReference type="PANTHER" id="PTHR47739">
    <property type="entry name" value="TRNA1(VAL) (ADENINE(37)-N6)-METHYLTRANSFERASE"/>
    <property type="match status" value="1"/>
</dbReference>
<dbReference type="InterPro" id="IPR050210">
    <property type="entry name" value="tRNA_Adenine-N(6)_MTase"/>
</dbReference>
<dbReference type="GO" id="GO:0032259">
    <property type="term" value="P:methylation"/>
    <property type="evidence" value="ECO:0007669"/>
    <property type="project" value="UniProtKB-KW"/>
</dbReference>
<dbReference type="Proteomes" id="UP001305815">
    <property type="component" value="Chromosome"/>
</dbReference>
<organism evidence="2 3">
    <name type="scientific">Claveliimonas bilis</name>
    <dbReference type="NCBI Taxonomy" id="3028070"/>
    <lineage>
        <taxon>Bacteria</taxon>
        <taxon>Bacillati</taxon>
        <taxon>Bacillota</taxon>
        <taxon>Clostridia</taxon>
        <taxon>Lachnospirales</taxon>
        <taxon>Lachnospiraceae</taxon>
        <taxon>Claveliimonas</taxon>
    </lineage>
</organism>
<accession>A0ABM9SER0</accession>
<dbReference type="EMBL" id="AP027742">
    <property type="protein sequence ID" value="BDZ76015.1"/>
    <property type="molecule type" value="Genomic_DNA"/>
</dbReference>
<keyword evidence="3" id="KW-1185">Reference proteome</keyword>